<name>A0AAV5QWK2_PICKL</name>
<evidence type="ECO:0000313" key="9">
    <source>
        <dbReference type="Proteomes" id="UP001378960"/>
    </source>
</evidence>
<evidence type="ECO:0000256" key="3">
    <source>
        <dbReference type="ARBA" id="ARBA00022692"/>
    </source>
</evidence>
<evidence type="ECO:0000256" key="2">
    <source>
        <dbReference type="ARBA" id="ARBA00005587"/>
    </source>
</evidence>
<comment type="caution">
    <text evidence="8">The sequence shown here is derived from an EMBL/GenBank/DDBJ whole genome shotgun (WGS) entry which is preliminary data.</text>
</comment>
<dbReference type="InterPro" id="IPR051633">
    <property type="entry name" value="AceTr"/>
</dbReference>
<feature type="compositionally biased region" description="Polar residues" evidence="6">
    <location>
        <begin position="1"/>
        <end position="11"/>
    </location>
</feature>
<feature type="transmembrane region" description="Helical" evidence="7">
    <location>
        <begin position="188"/>
        <end position="208"/>
    </location>
</feature>
<keyword evidence="4 7" id="KW-1133">Transmembrane helix</keyword>
<comment type="similarity">
    <text evidence="2">Belongs to the acetate uptake transporter (AceTr) (TC 2.A.96) family.</text>
</comment>
<dbReference type="PANTHER" id="PTHR31123">
    <property type="entry name" value="ACCUMULATION OF DYADS PROTEIN 2-RELATED"/>
    <property type="match status" value="1"/>
</dbReference>
<dbReference type="PANTHER" id="PTHR31123:SF3">
    <property type="entry name" value="AMMONIA TRANSPORT OUTWARD PROTEIN 3"/>
    <property type="match status" value="1"/>
</dbReference>
<evidence type="ECO:0000313" key="8">
    <source>
        <dbReference type="EMBL" id="GMM43604.1"/>
    </source>
</evidence>
<dbReference type="EMBL" id="BTGB01000001">
    <property type="protein sequence ID" value="GMM43604.1"/>
    <property type="molecule type" value="Genomic_DNA"/>
</dbReference>
<reference evidence="8 9" key="1">
    <citation type="journal article" date="2023" name="Elife">
        <title>Identification of key yeast species and microbe-microbe interactions impacting larval growth of Drosophila in the wild.</title>
        <authorList>
            <person name="Mure A."/>
            <person name="Sugiura Y."/>
            <person name="Maeda R."/>
            <person name="Honda K."/>
            <person name="Sakurai N."/>
            <person name="Takahashi Y."/>
            <person name="Watada M."/>
            <person name="Katoh T."/>
            <person name="Gotoh A."/>
            <person name="Gotoh Y."/>
            <person name="Taniguchi I."/>
            <person name="Nakamura K."/>
            <person name="Hayashi T."/>
            <person name="Katayama T."/>
            <person name="Uemura T."/>
            <person name="Hattori Y."/>
        </authorList>
    </citation>
    <scope>NUCLEOTIDE SEQUENCE [LARGE SCALE GENOMIC DNA]</scope>
    <source>
        <strain evidence="8 9">PK-24</strain>
    </source>
</reference>
<proteinExistence type="inferred from homology"/>
<evidence type="ECO:0000256" key="6">
    <source>
        <dbReference type="SAM" id="MobiDB-lite"/>
    </source>
</evidence>
<dbReference type="Pfam" id="PF01184">
    <property type="entry name" value="Gpr1_Fun34_YaaH"/>
    <property type="match status" value="1"/>
</dbReference>
<evidence type="ECO:0000256" key="7">
    <source>
        <dbReference type="SAM" id="Phobius"/>
    </source>
</evidence>
<evidence type="ECO:0000256" key="1">
    <source>
        <dbReference type="ARBA" id="ARBA00004141"/>
    </source>
</evidence>
<feature type="compositionally biased region" description="Polar residues" evidence="6">
    <location>
        <begin position="25"/>
        <end position="34"/>
    </location>
</feature>
<evidence type="ECO:0000256" key="5">
    <source>
        <dbReference type="ARBA" id="ARBA00023136"/>
    </source>
</evidence>
<dbReference type="GO" id="GO:0015123">
    <property type="term" value="F:acetate transmembrane transporter activity"/>
    <property type="evidence" value="ECO:0007669"/>
    <property type="project" value="TreeGrafter"/>
</dbReference>
<dbReference type="GO" id="GO:0005886">
    <property type="term" value="C:plasma membrane"/>
    <property type="evidence" value="ECO:0007669"/>
    <property type="project" value="TreeGrafter"/>
</dbReference>
<dbReference type="InterPro" id="IPR000791">
    <property type="entry name" value="Gpr1/Fun34/SatP-like"/>
</dbReference>
<accession>A0AAV5QWK2</accession>
<feature type="compositionally biased region" description="Low complexity" evidence="6">
    <location>
        <begin position="12"/>
        <end position="22"/>
    </location>
</feature>
<feature type="transmembrane region" description="Helical" evidence="7">
    <location>
        <begin position="215"/>
        <end position="237"/>
    </location>
</feature>
<sequence>MSNPPSFHLSENNNNNNINNDNHSVHSPDSTAVTNDKDHLPNVVQSYTNKSFRHDDDHIYINDIPINKKEFTLAFGGAFEVGPREKTRELIEYANPVPAGLGAFSASAISLGLVQMHAREVHMANSLLGAFLTTSGLVEIIVGVLCFVIGNTWACCTFLMFGGFWSSYAFVLMNVGGIAESYSNENEYAQSIAIFFLPWALFSFCLWICTFKSTVALTVLMFLIWLFVLLFTIAQFASSVLVFKAGGFFAILAGVIGFYNMLAGLVDKSNAYFTIRPLPLPNQYDPAKEA</sequence>
<keyword evidence="3 7" id="KW-0812">Transmembrane</keyword>
<gene>
    <name evidence="8" type="ORF">DAPK24_001790</name>
</gene>
<evidence type="ECO:0000256" key="4">
    <source>
        <dbReference type="ARBA" id="ARBA00022989"/>
    </source>
</evidence>
<dbReference type="Proteomes" id="UP001378960">
    <property type="component" value="Unassembled WGS sequence"/>
</dbReference>
<feature type="transmembrane region" description="Helical" evidence="7">
    <location>
        <begin position="156"/>
        <end position="176"/>
    </location>
</feature>
<comment type="subcellular location">
    <subcellularLocation>
        <location evidence="1">Membrane</location>
        <topology evidence="1">Multi-pass membrane protein</topology>
    </subcellularLocation>
</comment>
<evidence type="ECO:0008006" key="10">
    <source>
        <dbReference type="Google" id="ProtNLM"/>
    </source>
</evidence>
<dbReference type="AlphaFoldDB" id="A0AAV5QWK2"/>
<feature type="transmembrane region" description="Helical" evidence="7">
    <location>
        <begin position="243"/>
        <end position="266"/>
    </location>
</feature>
<organism evidence="8 9">
    <name type="scientific">Pichia kluyveri</name>
    <name type="common">Yeast</name>
    <dbReference type="NCBI Taxonomy" id="36015"/>
    <lineage>
        <taxon>Eukaryota</taxon>
        <taxon>Fungi</taxon>
        <taxon>Dikarya</taxon>
        <taxon>Ascomycota</taxon>
        <taxon>Saccharomycotina</taxon>
        <taxon>Pichiomycetes</taxon>
        <taxon>Pichiales</taxon>
        <taxon>Pichiaceae</taxon>
        <taxon>Pichia</taxon>
    </lineage>
</organism>
<protein>
    <recommendedName>
        <fullName evidence="10">Ammonia transport outward protein 2</fullName>
    </recommendedName>
</protein>
<feature type="transmembrane region" description="Helical" evidence="7">
    <location>
        <begin position="126"/>
        <end position="149"/>
    </location>
</feature>
<feature type="region of interest" description="Disordered" evidence="6">
    <location>
        <begin position="1"/>
        <end position="40"/>
    </location>
</feature>
<keyword evidence="5 7" id="KW-0472">Membrane</keyword>
<keyword evidence="9" id="KW-1185">Reference proteome</keyword>
<dbReference type="NCBIfam" id="NF038013">
    <property type="entry name" value="AceTr_1"/>
    <property type="match status" value="1"/>
</dbReference>